<evidence type="ECO:0000313" key="3">
    <source>
        <dbReference type="EMBL" id="KAA5609872.1"/>
    </source>
</evidence>
<feature type="chain" id="PRO_5024357523" evidence="2">
    <location>
        <begin position="24"/>
        <end position="121"/>
    </location>
</feature>
<evidence type="ECO:0000256" key="1">
    <source>
        <dbReference type="SAM" id="MobiDB-lite"/>
    </source>
</evidence>
<feature type="region of interest" description="Disordered" evidence="1">
    <location>
        <begin position="61"/>
        <end position="121"/>
    </location>
</feature>
<feature type="compositionally biased region" description="Acidic residues" evidence="1">
    <location>
        <begin position="82"/>
        <end position="95"/>
    </location>
</feature>
<evidence type="ECO:0000313" key="4">
    <source>
        <dbReference type="Proteomes" id="UP000325255"/>
    </source>
</evidence>
<comment type="caution">
    <text evidence="3">The sequence shown here is derived from an EMBL/GenBank/DDBJ whole genome shotgun (WGS) entry which is preliminary data.</text>
</comment>
<accession>A0A5M6INP5</accession>
<keyword evidence="4" id="KW-1185">Reference proteome</keyword>
<reference evidence="3 4" key="1">
    <citation type="submission" date="2019-09" db="EMBL/GenBank/DDBJ databases">
        <title>Genome sequence of Rhodovastum atsumiense, a diverse member of the Acetobacteraceae family of non-sulfur purple photosynthetic bacteria.</title>
        <authorList>
            <person name="Meyer T."/>
            <person name="Kyndt J."/>
        </authorList>
    </citation>
    <scope>NUCLEOTIDE SEQUENCE [LARGE SCALE GENOMIC DNA]</scope>
    <source>
        <strain evidence="3 4">DSM 21279</strain>
    </source>
</reference>
<gene>
    <name evidence="3" type="ORF">F1189_22035</name>
</gene>
<feature type="compositionally biased region" description="Basic and acidic residues" evidence="1">
    <location>
        <begin position="103"/>
        <end position="115"/>
    </location>
</feature>
<organism evidence="3 4">
    <name type="scientific">Rhodovastum atsumiense</name>
    <dbReference type="NCBI Taxonomy" id="504468"/>
    <lineage>
        <taxon>Bacteria</taxon>
        <taxon>Pseudomonadati</taxon>
        <taxon>Pseudomonadota</taxon>
        <taxon>Alphaproteobacteria</taxon>
        <taxon>Acetobacterales</taxon>
        <taxon>Acetobacteraceae</taxon>
        <taxon>Rhodovastum</taxon>
    </lineage>
</organism>
<evidence type="ECO:0000256" key="2">
    <source>
        <dbReference type="SAM" id="SignalP"/>
    </source>
</evidence>
<dbReference type="EMBL" id="VWPK01000042">
    <property type="protein sequence ID" value="KAA5609872.1"/>
    <property type="molecule type" value="Genomic_DNA"/>
</dbReference>
<feature type="signal peptide" evidence="2">
    <location>
        <begin position="1"/>
        <end position="23"/>
    </location>
</feature>
<dbReference type="AlphaFoldDB" id="A0A5M6INP5"/>
<protein>
    <submittedName>
        <fullName evidence="3">Uncharacterized protein</fullName>
    </submittedName>
</protein>
<dbReference type="RefSeq" id="WP_150043041.1">
    <property type="nucleotide sequence ID" value="NZ_OW485601.1"/>
</dbReference>
<proteinExistence type="predicted"/>
<dbReference type="Proteomes" id="UP000325255">
    <property type="component" value="Unassembled WGS sequence"/>
</dbReference>
<sequence>MTACLRVLCLVLPAALALPPATTATSLRCSAVNGNVNCVGSGGVSCQTINGRTVCASGDGAVVQSFGTTGGQGRLQPRDTDADADDAGPDIDDQDGPPTPPPPRRDRPWTPRLDRTPLPPR</sequence>
<name>A0A5M6INP5_9PROT</name>
<keyword evidence="2" id="KW-0732">Signal</keyword>